<dbReference type="EnsemblMetazoa" id="LLOJ008867-RA">
    <property type="protein sequence ID" value="LLOJ008867-PA"/>
    <property type="gene ID" value="LLOJ008867"/>
</dbReference>
<dbReference type="PROSITE" id="PS51194">
    <property type="entry name" value="HELICASE_CTER"/>
    <property type="match status" value="1"/>
</dbReference>
<dbReference type="VEuPathDB" id="VectorBase:LLOJ008867"/>
<keyword evidence="2" id="KW-0547">Nucleotide-binding</keyword>
<dbReference type="GO" id="GO:0016787">
    <property type="term" value="F:hydrolase activity"/>
    <property type="evidence" value="ECO:0007669"/>
    <property type="project" value="UniProtKB-KW"/>
</dbReference>
<dbReference type="Gene3D" id="3.40.50.300">
    <property type="entry name" value="P-loop containing nucleotide triphosphate hydrolases"/>
    <property type="match status" value="3"/>
</dbReference>
<keyword evidence="3" id="KW-0378">Hydrolase</keyword>
<evidence type="ECO:0000313" key="11">
    <source>
        <dbReference type="EnsemblMetazoa" id="LLOJ008867-PA"/>
    </source>
</evidence>
<organism evidence="11 12">
    <name type="scientific">Lutzomyia longipalpis</name>
    <name type="common">Sand fly</name>
    <dbReference type="NCBI Taxonomy" id="7200"/>
    <lineage>
        <taxon>Eukaryota</taxon>
        <taxon>Metazoa</taxon>
        <taxon>Ecdysozoa</taxon>
        <taxon>Arthropoda</taxon>
        <taxon>Hexapoda</taxon>
        <taxon>Insecta</taxon>
        <taxon>Pterygota</taxon>
        <taxon>Neoptera</taxon>
        <taxon>Endopterygota</taxon>
        <taxon>Diptera</taxon>
        <taxon>Nematocera</taxon>
        <taxon>Psychodoidea</taxon>
        <taxon>Psychodidae</taxon>
        <taxon>Lutzomyia</taxon>
        <taxon>Lutzomyia</taxon>
    </lineage>
</organism>
<proteinExistence type="predicted"/>
<dbReference type="Pfam" id="PF00270">
    <property type="entry name" value="DEAD"/>
    <property type="match status" value="1"/>
</dbReference>
<dbReference type="EMBL" id="AJWK01030218">
    <property type="status" value="NOT_ANNOTATED_CDS"/>
    <property type="molecule type" value="Genomic_DNA"/>
</dbReference>
<dbReference type="PANTHER" id="PTHR18934:SF118">
    <property type="entry name" value="ATP-DEPENDENT RNA HELICASE DHX33"/>
    <property type="match status" value="1"/>
</dbReference>
<dbReference type="InterPro" id="IPR027417">
    <property type="entry name" value="P-loop_NTPase"/>
</dbReference>
<evidence type="ECO:0000256" key="1">
    <source>
        <dbReference type="ARBA" id="ARBA00012552"/>
    </source>
</evidence>
<evidence type="ECO:0000256" key="6">
    <source>
        <dbReference type="ARBA" id="ARBA00047984"/>
    </source>
</evidence>
<dbReference type="GO" id="GO:0005524">
    <property type="term" value="F:ATP binding"/>
    <property type="evidence" value="ECO:0007669"/>
    <property type="project" value="UniProtKB-KW"/>
</dbReference>
<dbReference type="EC" id="3.6.4.13" evidence="1"/>
<accession>A0A1B0CV82</accession>
<dbReference type="GO" id="GO:0003724">
    <property type="term" value="F:RNA helicase activity"/>
    <property type="evidence" value="ECO:0007669"/>
    <property type="project" value="UniProtKB-EC"/>
</dbReference>
<dbReference type="CDD" id="cd17978">
    <property type="entry name" value="DEXHc_DHX33"/>
    <property type="match status" value="1"/>
</dbReference>
<protein>
    <recommendedName>
        <fullName evidence="1">RNA helicase</fullName>
        <ecNumber evidence="1">3.6.4.13</ecNumber>
    </recommendedName>
</protein>
<dbReference type="SUPFAM" id="SSF52540">
    <property type="entry name" value="P-loop containing nucleoside triphosphate hydrolases"/>
    <property type="match status" value="1"/>
</dbReference>
<dbReference type="GO" id="GO:0005730">
    <property type="term" value="C:nucleolus"/>
    <property type="evidence" value="ECO:0007669"/>
    <property type="project" value="UniProtKB-ARBA"/>
</dbReference>
<feature type="compositionally biased region" description="Polar residues" evidence="7">
    <location>
        <begin position="48"/>
        <end position="58"/>
    </location>
</feature>
<evidence type="ECO:0000313" key="10">
    <source>
        <dbReference type="EMBL" id="MBC1174504.1"/>
    </source>
</evidence>
<dbReference type="AlphaFoldDB" id="A0A1B0CV82"/>
<evidence type="ECO:0000313" key="12">
    <source>
        <dbReference type="Proteomes" id="UP000092461"/>
    </source>
</evidence>
<dbReference type="CDD" id="cd18791">
    <property type="entry name" value="SF2_C_RHA"/>
    <property type="match status" value="1"/>
</dbReference>
<dbReference type="InterPro" id="IPR007502">
    <property type="entry name" value="Helicase-assoc_dom"/>
</dbReference>
<feature type="domain" description="Helicase C-terminal" evidence="9">
    <location>
        <begin position="271"/>
        <end position="444"/>
    </location>
</feature>
<dbReference type="InterPro" id="IPR011709">
    <property type="entry name" value="DEAD-box_helicase_OB_fold"/>
</dbReference>
<evidence type="ECO:0000259" key="9">
    <source>
        <dbReference type="PROSITE" id="PS51194"/>
    </source>
</evidence>
<dbReference type="PROSITE" id="PS51192">
    <property type="entry name" value="HELICASE_ATP_BIND_1"/>
    <property type="match status" value="1"/>
</dbReference>
<reference evidence="12" key="1">
    <citation type="submission" date="2012-05" db="EMBL/GenBank/DDBJ databases">
        <title>Whole Genome Assembly of Lutzomyia longipalpis.</title>
        <authorList>
            <person name="Richards S."/>
            <person name="Qu C."/>
            <person name="Dillon R."/>
            <person name="Worley K."/>
            <person name="Scherer S."/>
            <person name="Batterton M."/>
            <person name="Taylor A."/>
            <person name="Hawes A."/>
            <person name="Hernandez B."/>
            <person name="Kovar C."/>
            <person name="Mandapat C."/>
            <person name="Pham C."/>
            <person name="Qu C."/>
            <person name="Jing C."/>
            <person name="Bess C."/>
            <person name="Bandaranaike D."/>
            <person name="Ngo D."/>
            <person name="Ongeri F."/>
            <person name="Arias F."/>
            <person name="Lara F."/>
            <person name="Weissenberger G."/>
            <person name="Kamau G."/>
            <person name="Han H."/>
            <person name="Shen H."/>
            <person name="Dinh H."/>
            <person name="Khalil I."/>
            <person name="Jones J."/>
            <person name="Shafer J."/>
            <person name="Jayaseelan J."/>
            <person name="Quiroz J."/>
            <person name="Blankenburg K."/>
            <person name="Nguyen L."/>
            <person name="Jackson L."/>
            <person name="Francisco L."/>
            <person name="Tang L.-Y."/>
            <person name="Pu L.-L."/>
            <person name="Perales L."/>
            <person name="Lorensuhewa L."/>
            <person name="Munidasa M."/>
            <person name="Coyle M."/>
            <person name="Taylor M."/>
            <person name="Puazo M."/>
            <person name="Firestine M."/>
            <person name="Scheel M."/>
            <person name="Javaid M."/>
            <person name="Wang M."/>
            <person name="Li M."/>
            <person name="Tabassum N."/>
            <person name="Saada N."/>
            <person name="Osuji N."/>
            <person name="Aqrawi P."/>
            <person name="Fu Q."/>
            <person name="Thornton R."/>
            <person name="Raj R."/>
            <person name="Goodspeed R."/>
            <person name="Mata R."/>
            <person name="Najjar R."/>
            <person name="Gubbala S."/>
            <person name="Lee S."/>
            <person name="Denson S."/>
            <person name="Patil S."/>
            <person name="Macmil S."/>
            <person name="Qi S."/>
            <person name="Matskevitch T."/>
            <person name="Palculict T."/>
            <person name="Mathew T."/>
            <person name="Vee V."/>
            <person name="Velamala V."/>
            <person name="Korchina V."/>
            <person name="Cai W."/>
            <person name="Liu W."/>
            <person name="Dai W."/>
            <person name="Zou X."/>
            <person name="Zhu Y."/>
            <person name="Zhang Y."/>
            <person name="Wu Y.-Q."/>
            <person name="Xin Y."/>
            <person name="Nazarath L."/>
            <person name="Kovar C."/>
            <person name="Han Y."/>
            <person name="Muzny D."/>
            <person name="Gibbs R."/>
        </authorList>
    </citation>
    <scope>NUCLEOTIDE SEQUENCE [LARGE SCALE GENOMIC DNA]</scope>
    <source>
        <strain evidence="12">Jacobina</strain>
    </source>
</reference>
<name>A0A1B0CV82_LUTLO</name>
<dbReference type="SMART" id="SM00847">
    <property type="entry name" value="HA2"/>
    <property type="match status" value="1"/>
</dbReference>
<dbReference type="EMBL" id="GITU01005801">
    <property type="protein sequence ID" value="MBC1174504.1"/>
    <property type="molecule type" value="Transcribed_RNA"/>
</dbReference>
<reference evidence="11" key="3">
    <citation type="submission" date="2020-05" db="UniProtKB">
        <authorList>
            <consortium name="EnsemblMetazoa"/>
        </authorList>
    </citation>
    <scope>IDENTIFICATION</scope>
    <source>
        <strain evidence="11">Jacobina</strain>
    </source>
</reference>
<evidence type="ECO:0000256" key="7">
    <source>
        <dbReference type="SAM" id="MobiDB-lite"/>
    </source>
</evidence>
<sequence>MNPKTNFSGNFYGGKGENGYKININVKRKLKQVLGGDGEKRFRGENGQGQRNRNTTAGPTLEEQRQSLPLFPVRQKIIQQIRENDTLIFLGETGSGKTTQIPQYVHECGLTRNGVVAVTQPRRIAAISVAQRVAQEKSCQVGDLVGYTVRFEDCTSDATRIRYMTDGTLLREAIRDRLLLVYSMIILDEAHERTVNTDVLFGIVKEAQKLRREGRKPPLKIIIMSATMDVDHFSAYFNNCKIIYLEGRTFPVKIRHVKRNEHDYVQTCLITLFDIHRNAPLDHDILIFLTGQEEIDALTEQAKSIAKSAEFHDAPMKVLPLYSQLPQHKQMEVFKPAPQGVRKWNKIRHRQWGVKQKVYNTVTGMETLKVVKISQAQAWQRTGRAGRESEGFCYRAYTVSEFEKMSIMTTPRYFDRISAQRIMTTPEILRSNLSTTVLQLLALGIDCMNFDFMDKPSRESLNSAIKLLYELKAIASIERPTLTEAGRKMSQFPLDPRFSKILLEAPNFGCLSEMIMIIAVLSGENIFHSSTEKRDQILVAHSKFVSKFGDHLTILNAFREFLNAENPKAWCFKHFLNYRNLMYANEVRKQLMEICKRCNLNESSCGNDFDQVRRCLLVGLFGNIGELQKDQMYLTLTGRQKAKLHPSSALCHKPLADYVVYTDLVATERAYLKFITIIDSEWLHDLPNASKLRRYSTSNNFSTFHLHVHGGLFMR</sequence>
<dbReference type="InterPro" id="IPR014001">
    <property type="entry name" value="Helicase_ATP-bd"/>
</dbReference>
<evidence type="ECO:0000259" key="8">
    <source>
        <dbReference type="PROSITE" id="PS51192"/>
    </source>
</evidence>
<evidence type="ECO:0000256" key="4">
    <source>
        <dbReference type="ARBA" id="ARBA00022806"/>
    </source>
</evidence>
<dbReference type="InterPro" id="IPR001650">
    <property type="entry name" value="Helicase_C-like"/>
</dbReference>
<feature type="region of interest" description="Disordered" evidence="7">
    <location>
        <begin position="36"/>
        <end position="65"/>
    </location>
</feature>
<dbReference type="GO" id="GO:0003725">
    <property type="term" value="F:double-stranded RNA binding"/>
    <property type="evidence" value="ECO:0007669"/>
    <property type="project" value="TreeGrafter"/>
</dbReference>
<reference evidence="10" key="2">
    <citation type="journal article" date="2020" name="BMC">
        <title>Leishmania infection induces a limited differential gene expression in the sand fly midgut.</title>
        <authorList>
            <person name="Coutinho-Abreu I.V."/>
            <person name="Serafim T.D."/>
            <person name="Meneses C."/>
            <person name="Kamhawi S."/>
            <person name="Oliveira F."/>
            <person name="Valenzuela J.G."/>
        </authorList>
    </citation>
    <scope>NUCLEOTIDE SEQUENCE</scope>
    <source>
        <strain evidence="10">Jacobina</strain>
        <tissue evidence="10">Midgut</tissue>
    </source>
</reference>
<keyword evidence="5" id="KW-0067">ATP-binding</keyword>
<feature type="domain" description="Helicase ATP-binding" evidence="8">
    <location>
        <begin position="78"/>
        <end position="246"/>
    </location>
</feature>
<dbReference type="Proteomes" id="UP000092461">
    <property type="component" value="Unassembled WGS sequence"/>
</dbReference>
<keyword evidence="12" id="KW-1185">Reference proteome</keyword>
<dbReference type="InterPro" id="IPR048333">
    <property type="entry name" value="HA2_WH"/>
</dbReference>
<dbReference type="InterPro" id="IPR011545">
    <property type="entry name" value="DEAD/DEAH_box_helicase_dom"/>
</dbReference>
<dbReference type="VEuPathDB" id="VectorBase:LLONM1_010109"/>
<dbReference type="EMBL" id="AJWK01030219">
    <property type="status" value="NOT_ANNOTATED_CDS"/>
    <property type="molecule type" value="Genomic_DNA"/>
</dbReference>
<dbReference type="SMART" id="SM00487">
    <property type="entry name" value="DEXDc"/>
    <property type="match status" value="1"/>
</dbReference>
<dbReference type="Gene3D" id="1.20.120.1080">
    <property type="match status" value="1"/>
</dbReference>
<dbReference type="FunFam" id="3.40.50.300:FF:000750">
    <property type="entry name" value="Putative ATP-dependent RNA helicase DHX33"/>
    <property type="match status" value="1"/>
</dbReference>
<keyword evidence="4 10" id="KW-0347">Helicase</keyword>
<dbReference type="InterPro" id="IPR002464">
    <property type="entry name" value="DNA/RNA_helicase_DEAH_CS"/>
</dbReference>
<comment type="catalytic activity">
    <reaction evidence="6">
        <text>ATP + H2O = ADP + phosphate + H(+)</text>
        <dbReference type="Rhea" id="RHEA:13065"/>
        <dbReference type="ChEBI" id="CHEBI:15377"/>
        <dbReference type="ChEBI" id="CHEBI:15378"/>
        <dbReference type="ChEBI" id="CHEBI:30616"/>
        <dbReference type="ChEBI" id="CHEBI:43474"/>
        <dbReference type="ChEBI" id="CHEBI:456216"/>
        <dbReference type="EC" id="3.6.4.13"/>
    </reaction>
</comment>
<evidence type="ECO:0000256" key="3">
    <source>
        <dbReference type="ARBA" id="ARBA00022801"/>
    </source>
</evidence>
<dbReference type="Pfam" id="PF07717">
    <property type="entry name" value="OB_NTP_bind"/>
    <property type="match status" value="1"/>
</dbReference>
<dbReference type="Pfam" id="PF21010">
    <property type="entry name" value="HA2_C"/>
    <property type="match status" value="1"/>
</dbReference>
<evidence type="ECO:0000256" key="2">
    <source>
        <dbReference type="ARBA" id="ARBA00022741"/>
    </source>
</evidence>
<dbReference type="Pfam" id="PF04408">
    <property type="entry name" value="WHD_HA2"/>
    <property type="match status" value="1"/>
</dbReference>
<evidence type="ECO:0000256" key="5">
    <source>
        <dbReference type="ARBA" id="ARBA00022840"/>
    </source>
</evidence>
<dbReference type="PANTHER" id="PTHR18934">
    <property type="entry name" value="ATP-DEPENDENT RNA HELICASE"/>
    <property type="match status" value="1"/>
</dbReference>
<dbReference type="PROSITE" id="PS00690">
    <property type="entry name" value="DEAH_ATP_HELICASE"/>
    <property type="match status" value="1"/>
</dbReference>
<dbReference type="GO" id="GO:0045943">
    <property type="term" value="P:positive regulation of transcription by RNA polymerase I"/>
    <property type="evidence" value="ECO:0007669"/>
    <property type="project" value="TreeGrafter"/>
</dbReference>